<comment type="similarity">
    <text evidence="1">Belongs to the type IV zinc-finger family. Class A subfamily.</text>
</comment>
<comment type="caution">
    <text evidence="11">The sequence shown here is derived from an EMBL/GenBank/DDBJ whole genome shotgun (WGS) entry which is preliminary data.</text>
</comment>
<reference evidence="11" key="1">
    <citation type="submission" date="2022-12" db="EMBL/GenBank/DDBJ databases">
        <title>Draft genome assemblies for two species of Escallonia (Escalloniales).</title>
        <authorList>
            <person name="Chanderbali A."/>
            <person name="Dervinis C."/>
            <person name="Anghel I."/>
            <person name="Soltis D."/>
            <person name="Soltis P."/>
            <person name="Zapata F."/>
        </authorList>
    </citation>
    <scope>NUCLEOTIDE SEQUENCE</scope>
    <source>
        <strain evidence="11">UCBG92.1500</strain>
        <tissue evidence="11">Leaf</tissue>
    </source>
</reference>
<dbReference type="CDD" id="cd00202">
    <property type="entry name" value="ZnF_GATA"/>
    <property type="match status" value="2"/>
</dbReference>
<evidence type="ECO:0000256" key="3">
    <source>
        <dbReference type="ARBA" id="ARBA00022771"/>
    </source>
</evidence>
<proteinExistence type="inferred from homology"/>
<evidence type="ECO:0000313" key="11">
    <source>
        <dbReference type="EMBL" id="KAK2977414.1"/>
    </source>
</evidence>
<dbReference type="GO" id="GO:0030154">
    <property type="term" value="P:cell differentiation"/>
    <property type="evidence" value="ECO:0007669"/>
    <property type="project" value="TreeGrafter"/>
</dbReference>
<dbReference type="GO" id="GO:0006355">
    <property type="term" value="P:regulation of DNA-templated transcription"/>
    <property type="evidence" value="ECO:0007669"/>
    <property type="project" value="InterPro"/>
</dbReference>
<accession>A0AA88UAJ8</accession>
<dbReference type="AlphaFoldDB" id="A0AA88UAJ8"/>
<sequence length="815" mass="90047">MVASGIDNAVSGDAFFTNILEGVDSPKGSMEEDDLSGDWDAKFQCLGPIPSEAIEGLFLVPQSNVCSRTCSMGPNSSLQVETTKPNVFEEISGASYHLDSSDGKESSIFQEHSPISVIESSSSIPLRSHRKRQSPVIFEPYLIRSKTSRVRKKTKKKKLSRQSGELEIKESSCEHLVTTKKCANCHASKTPQWRRGPMGIQNLCNACGLQYKTNRLSSQCHPVASPILPSAHSSFEKPVIPMGNKVIQEEDTTVMDPAVSRQPELIPISRYLSRYMEIKSIYSENPVGTEICRYYEKTKPLHWSEGTTGAENNTSEMQCHTDRCFSTTSSAFCPPFHSNSRERVNKKTNIDLKEDALSGMDPEVSSPPEFVHLSDNVSLGMETKGSYSQEPVAIAKCTRRKVETLGPGIHAFGVGSASLHSNLEKEAMQRTNKTTEEAMTEDATAMLLSPEFVPLISSSSRVTEIKESSFQQSVATKKCLHHERRRTAQSRNGTVRQICGACSAASPESVLSLHSNSQHDGHQAIKEAMTEDNRAPPEFIPLSDRSNDVINEIPLSKGSLHDVEIKEMSESNGSLHDVEIKEISSEPSVAIEKRTHLNLARPSQWREGTMRPSIYPCGVHSVSSAALLPFKKVTKRRNKVIYGQPKAEMHSAMPSPPESALLSNNLSRDMESKESSCQRASAAIGSTHCGIRRSPQCKKVKQNRSIIMAEEAITEMNHSMLSPSEIVPMDINLSREREEIQKISVQPPLATKICTHCFVTKTPLWRTGPMGTKTLCNACGLKYKKGLLLTQYRPAASPTYGPFLHSSITERYTDE</sequence>
<dbReference type="SUPFAM" id="SSF57716">
    <property type="entry name" value="Glucocorticoid receptor-like (DNA-binding domain)"/>
    <property type="match status" value="2"/>
</dbReference>
<evidence type="ECO:0000256" key="5">
    <source>
        <dbReference type="ARBA" id="ARBA00023015"/>
    </source>
</evidence>
<dbReference type="PANTHER" id="PTHR45658:SF154">
    <property type="entry name" value="GATA TRANSCRIPTION FACTOR 10-RELATED"/>
    <property type="match status" value="1"/>
</dbReference>
<dbReference type="PROSITE" id="PS00344">
    <property type="entry name" value="GATA_ZN_FINGER_1"/>
    <property type="match status" value="2"/>
</dbReference>
<evidence type="ECO:0000256" key="1">
    <source>
        <dbReference type="ARBA" id="ARBA00005694"/>
    </source>
</evidence>
<dbReference type="SMART" id="SM00401">
    <property type="entry name" value="ZnF_GATA"/>
    <property type="match status" value="2"/>
</dbReference>
<keyword evidence="4" id="KW-0862">Zinc</keyword>
<evidence type="ECO:0000256" key="4">
    <source>
        <dbReference type="ARBA" id="ARBA00022833"/>
    </source>
</evidence>
<dbReference type="Gene3D" id="3.30.50.10">
    <property type="entry name" value="Erythroid Transcription Factor GATA-1, subunit A"/>
    <property type="match status" value="2"/>
</dbReference>
<dbReference type="Pfam" id="PF00320">
    <property type="entry name" value="GATA"/>
    <property type="match status" value="2"/>
</dbReference>
<keyword evidence="12" id="KW-1185">Reference proteome</keyword>
<feature type="domain" description="GATA-type" evidence="10">
    <location>
        <begin position="754"/>
        <end position="784"/>
    </location>
</feature>
<evidence type="ECO:0000256" key="9">
    <source>
        <dbReference type="PROSITE-ProRule" id="PRU00094"/>
    </source>
</evidence>
<dbReference type="InterPro" id="IPR013088">
    <property type="entry name" value="Znf_NHR/GATA"/>
</dbReference>
<dbReference type="GO" id="GO:0008270">
    <property type="term" value="F:zinc ion binding"/>
    <property type="evidence" value="ECO:0007669"/>
    <property type="project" value="UniProtKB-KW"/>
</dbReference>
<feature type="domain" description="GATA-type" evidence="10">
    <location>
        <begin position="180"/>
        <end position="214"/>
    </location>
</feature>
<keyword evidence="8" id="KW-0804">Transcription</keyword>
<organism evidence="11 12">
    <name type="scientific">Escallonia rubra</name>
    <dbReference type="NCBI Taxonomy" id="112253"/>
    <lineage>
        <taxon>Eukaryota</taxon>
        <taxon>Viridiplantae</taxon>
        <taxon>Streptophyta</taxon>
        <taxon>Embryophyta</taxon>
        <taxon>Tracheophyta</taxon>
        <taxon>Spermatophyta</taxon>
        <taxon>Magnoliopsida</taxon>
        <taxon>eudicotyledons</taxon>
        <taxon>Gunneridae</taxon>
        <taxon>Pentapetalae</taxon>
        <taxon>asterids</taxon>
        <taxon>campanulids</taxon>
        <taxon>Escalloniales</taxon>
        <taxon>Escalloniaceae</taxon>
        <taxon>Escallonia</taxon>
    </lineage>
</organism>
<keyword evidence="3 9" id="KW-0863">Zinc-finger</keyword>
<dbReference type="EMBL" id="JAVXUO010001990">
    <property type="protein sequence ID" value="KAK2977414.1"/>
    <property type="molecule type" value="Genomic_DNA"/>
</dbReference>
<dbReference type="GO" id="GO:0005634">
    <property type="term" value="C:nucleus"/>
    <property type="evidence" value="ECO:0007669"/>
    <property type="project" value="TreeGrafter"/>
</dbReference>
<evidence type="ECO:0000256" key="6">
    <source>
        <dbReference type="ARBA" id="ARBA00023125"/>
    </source>
</evidence>
<protein>
    <recommendedName>
        <fullName evidence="10">GATA-type domain-containing protein</fullName>
    </recommendedName>
</protein>
<dbReference type="InterPro" id="IPR000679">
    <property type="entry name" value="Znf_GATA"/>
</dbReference>
<keyword evidence="6" id="KW-0238">DNA-binding</keyword>
<evidence type="ECO:0000256" key="7">
    <source>
        <dbReference type="ARBA" id="ARBA00023159"/>
    </source>
</evidence>
<keyword evidence="5" id="KW-0805">Transcription regulation</keyword>
<dbReference type="InterPro" id="IPR051140">
    <property type="entry name" value="GATA_TF"/>
</dbReference>
<dbReference type="Proteomes" id="UP001187471">
    <property type="component" value="Unassembled WGS sequence"/>
</dbReference>
<gene>
    <name evidence="11" type="ORF">RJ640_006043</name>
</gene>
<dbReference type="PROSITE" id="PS50114">
    <property type="entry name" value="GATA_ZN_FINGER_2"/>
    <property type="match status" value="2"/>
</dbReference>
<dbReference type="PANTHER" id="PTHR45658">
    <property type="entry name" value="GATA TRANSCRIPTION FACTOR"/>
    <property type="match status" value="1"/>
</dbReference>
<evidence type="ECO:0000313" key="12">
    <source>
        <dbReference type="Proteomes" id="UP001187471"/>
    </source>
</evidence>
<evidence type="ECO:0000259" key="10">
    <source>
        <dbReference type="PROSITE" id="PS50114"/>
    </source>
</evidence>
<keyword evidence="2" id="KW-0479">Metal-binding</keyword>
<evidence type="ECO:0000256" key="2">
    <source>
        <dbReference type="ARBA" id="ARBA00022723"/>
    </source>
</evidence>
<keyword evidence="7" id="KW-0010">Activator</keyword>
<dbReference type="GO" id="GO:0043565">
    <property type="term" value="F:sequence-specific DNA binding"/>
    <property type="evidence" value="ECO:0007669"/>
    <property type="project" value="InterPro"/>
</dbReference>
<evidence type="ECO:0000256" key="8">
    <source>
        <dbReference type="ARBA" id="ARBA00023163"/>
    </source>
</evidence>
<name>A0AA88UAJ8_9ASTE</name>